<proteinExistence type="predicted"/>
<dbReference type="PANTHER" id="PTHR35882">
    <property type="entry name" value="PELA"/>
    <property type="match status" value="1"/>
</dbReference>
<gene>
    <name evidence="1" type="ORF">MNB_SM-6-693</name>
</gene>
<name>A0A1W1BY01_9ZZZZ</name>
<dbReference type="AlphaFoldDB" id="A0A1W1BY01"/>
<sequence>MKHLCCNKIVFILLLFVGILQASLYDKSAIMYLGNKISYPMIGIHDYIIVDPDKTNIYTHGFAVYNDKIYARVVLDNTLATDQLLENVKRLYKKGFHNFFIDPAAVQNSGTIVAFLNKISVDALLQKSKIILHPTQQLPLQNVANTFHALLIYNAQEQKNLREYVTRLQKYTKNIIDIETIDSGTQTPAQRISFLKNKGLIPYITNADMDIYGNGVKNAVKREILTIIDDSVDDRIVLSAHQYGALPLEYQGYIQTLYDIKQGLPDPDHMSQYAGVVVWLNTEYKFPEKLTAWVNALQKKHIYVAFADNFGFNIDEMPLLQLGIKVTDGKEGVSKTIVTLDPMMNYEIKAQLSKETLYFKPPQGSKALFKYKDTDGETSTPAAITPWGGYAISDSFMIEIDKENIWVINPFEYFKEALRLKPIPVPDPTTENGSRLFFTHVDGDGYVSRAEFDPEKLAGEVIYKEILRKYKIPHSISVIGAEVMPNGLYPELSKRCLTTIKKMYALDNVEPATHTFTHTFFWGKIDKNGNLKPEYRLKPKGYKYSLSYEIKGMLDFINDNLLEKNATKKARTVFWSGDCSPRENALSLVYKNKILNINGGDTTINNSEPWLSLVAPLGIARGEYYQIYTGEQNENVFTNDWLGPFWGFKKVVQTFKLTDKPKRLKPIDVYYHLYSGSKKASLNAVRYVFDWVLKQPNIMPIFTSDYIPKVMDYYTVSIAHKGDNWLVSGMHDLKTLRLETQKQHIDYKKSLTVLGEKTINNRTYVALDTHQEHILKLQNNQEDTNYLVSANGKLSEVIKGNTTTRYIFRSEVALTLKYHLKKGCTFQTTPLSKLIKKKDSIYIFQFPKKIHKGILDVRCR</sequence>
<dbReference type="PANTHER" id="PTHR35882:SF1">
    <property type="match status" value="1"/>
</dbReference>
<evidence type="ECO:0000313" key="1">
    <source>
        <dbReference type="EMBL" id="SFV58354.1"/>
    </source>
</evidence>
<reference evidence="1" key="1">
    <citation type="submission" date="2016-10" db="EMBL/GenBank/DDBJ databases">
        <authorList>
            <person name="de Groot N.N."/>
        </authorList>
    </citation>
    <scope>NUCLEOTIDE SEQUENCE</scope>
</reference>
<accession>A0A1W1BY01</accession>
<organism evidence="1">
    <name type="scientific">hydrothermal vent metagenome</name>
    <dbReference type="NCBI Taxonomy" id="652676"/>
    <lineage>
        <taxon>unclassified sequences</taxon>
        <taxon>metagenomes</taxon>
        <taxon>ecological metagenomes</taxon>
    </lineage>
</organism>
<protein>
    <submittedName>
        <fullName evidence="1">Extracellular Matrix protein PelA</fullName>
    </submittedName>
</protein>
<dbReference type="EMBL" id="FPHK01000031">
    <property type="protein sequence ID" value="SFV58354.1"/>
    <property type="molecule type" value="Genomic_DNA"/>
</dbReference>
<dbReference type="CDD" id="cd10922">
    <property type="entry name" value="CE4_PelA_like_C"/>
    <property type="match status" value="1"/>
</dbReference>